<evidence type="ECO:0000256" key="1">
    <source>
        <dbReference type="SAM" id="SignalP"/>
    </source>
</evidence>
<comment type="caution">
    <text evidence="4">The sequence shown here is derived from an EMBL/GenBank/DDBJ whole genome shotgun (WGS) entry which is preliminary data.</text>
</comment>
<reference evidence="4 5" key="1">
    <citation type="submission" date="2024-04" db="EMBL/GenBank/DDBJ databases">
        <authorList>
            <person name="Abashina T."/>
            <person name="Shaikin A."/>
        </authorList>
    </citation>
    <scope>NUCLEOTIDE SEQUENCE [LARGE SCALE GENOMIC DNA]</scope>
    <source>
        <strain evidence="4 5">AAFK</strain>
    </source>
</reference>
<dbReference type="EMBL" id="JBBPCO010000007">
    <property type="protein sequence ID" value="MEK8089779.1"/>
    <property type="molecule type" value="Genomic_DNA"/>
</dbReference>
<accession>A0ABU9D8C7</accession>
<evidence type="ECO:0000259" key="3">
    <source>
        <dbReference type="Pfam" id="PF05193"/>
    </source>
</evidence>
<keyword evidence="1" id="KW-0732">Signal</keyword>
<proteinExistence type="predicted"/>
<gene>
    <name evidence="4" type="ORF">WOB96_08350</name>
</gene>
<feature type="domain" description="Peptidase M16 N-terminal" evidence="2">
    <location>
        <begin position="33"/>
        <end position="181"/>
    </location>
</feature>
<name>A0ABU9D8C7_9PROT</name>
<protein>
    <submittedName>
        <fullName evidence="4">Pitrilysin family protein</fullName>
    </submittedName>
</protein>
<evidence type="ECO:0000313" key="5">
    <source>
        <dbReference type="Proteomes" id="UP001446205"/>
    </source>
</evidence>
<organism evidence="4 5">
    <name type="scientific">Thermithiobacillus plumbiphilus</name>
    <dbReference type="NCBI Taxonomy" id="1729899"/>
    <lineage>
        <taxon>Bacteria</taxon>
        <taxon>Pseudomonadati</taxon>
        <taxon>Pseudomonadota</taxon>
        <taxon>Acidithiobacillia</taxon>
        <taxon>Acidithiobacillales</taxon>
        <taxon>Thermithiobacillaceae</taxon>
        <taxon>Thermithiobacillus</taxon>
    </lineage>
</organism>
<evidence type="ECO:0000313" key="4">
    <source>
        <dbReference type="EMBL" id="MEK8089779.1"/>
    </source>
</evidence>
<dbReference type="SUPFAM" id="SSF63411">
    <property type="entry name" value="LuxS/MPP-like metallohydrolase"/>
    <property type="match status" value="2"/>
</dbReference>
<dbReference type="InterPro" id="IPR050361">
    <property type="entry name" value="MPP/UQCRC_Complex"/>
</dbReference>
<dbReference type="Gene3D" id="3.30.830.10">
    <property type="entry name" value="Metalloenzyme, LuxS/M16 peptidase-like"/>
    <property type="match status" value="2"/>
</dbReference>
<keyword evidence="5" id="KW-1185">Reference proteome</keyword>
<evidence type="ECO:0000259" key="2">
    <source>
        <dbReference type="Pfam" id="PF00675"/>
    </source>
</evidence>
<feature type="signal peptide" evidence="1">
    <location>
        <begin position="1"/>
        <end position="19"/>
    </location>
</feature>
<feature type="domain" description="Peptidase M16 C-terminal" evidence="3">
    <location>
        <begin position="188"/>
        <end position="364"/>
    </location>
</feature>
<dbReference type="InterPro" id="IPR011249">
    <property type="entry name" value="Metalloenz_LuxS/M16"/>
</dbReference>
<dbReference type="Pfam" id="PF05193">
    <property type="entry name" value="Peptidase_M16_C"/>
    <property type="match status" value="1"/>
</dbReference>
<dbReference type="InterPro" id="IPR007863">
    <property type="entry name" value="Peptidase_M16_C"/>
</dbReference>
<dbReference type="InterPro" id="IPR011765">
    <property type="entry name" value="Pept_M16_N"/>
</dbReference>
<dbReference type="Pfam" id="PF00675">
    <property type="entry name" value="Peptidase_M16"/>
    <property type="match status" value="1"/>
</dbReference>
<dbReference type="RefSeq" id="WP_341370836.1">
    <property type="nucleotide sequence ID" value="NZ_JBBPCO010000007.1"/>
</dbReference>
<sequence>MRIKLLGFLFLLVPLPALAVDIQTWQLENGAKVLFVESHEIPMATLRVTFDAGSARDPEQLPGLAAFTAGLLEEGAGGLNVDQLGEQLDRTGGQVSTFADRDQAGIQVKTLSDPQLRQQVGELAALMLTRPDFPEDAIAREKQRTLAGIAMEDEDPGTVASKAFFKAAYGEHPYAHPTSGTRDSVPRFQRQHLLDFYKQYFVGANAVVALVGDLSRPQAEAWVRQVVGQLPQGSAPAPLPAAPRLNAPTKLFVHMPVNQTTIYMGEPAMRRLSPDYFPLLVGNYTLGGGGFSSRLMEEVREKRGLSYSVYSYFMPLQQQGPFQAGLQTSTKQAAAALTVMRDSIERYTKTGPTPQELKAAKDNLTGSFPLRIDSNAKILEYLSLIGFYGLPLNYLDTFQQRVEQVRADEIRRAMDQHLNPARMAVVAVGSEPPGPDFTPAR</sequence>
<feature type="chain" id="PRO_5046631247" evidence="1">
    <location>
        <begin position="20"/>
        <end position="441"/>
    </location>
</feature>
<dbReference type="Proteomes" id="UP001446205">
    <property type="component" value="Unassembled WGS sequence"/>
</dbReference>
<dbReference type="PANTHER" id="PTHR11851:SF224">
    <property type="entry name" value="PROCESSING PROTEASE"/>
    <property type="match status" value="1"/>
</dbReference>
<dbReference type="PANTHER" id="PTHR11851">
    <property type="entry name" value="METALLOPROTEASE"/>
    <property type="match status" value="1"/>
</dbReference>